<name>A0A367YP71_9ASCO</name>
<evidence type="ECO:0000256" key="1">
    <source>
        <dbReference type="SAM" id="Coils"/>
    </source>
</evidence>
<accession>A0A367YP71</accession>
<keyword evidence="3" id="KW-0812">Transmembrane</keyword>
<evidence type="ECO:0000313" key="5">
    <source>
        <dbReference type="Proteomes" id="UP000253472"/>
    </source>
</evidence>
<proteinExistence type="predicted"/>
<sequence>MSKRSELVNLGDPLPLSYMPVRRRSIHNPNPQQQQQQQQPHQQKQQQHRQQISNALPMHNTSIVTPASTAPELQLFITNNKPYMRVSLPTKERVKNKLRQLIHEVNELEQIEESQLLEIEERLNGLSVLLNQENQRQLEVLEQEINTEDDLLTELENTKSSLQRLRRLNKQNYNFINNWKYWILWGLLLSVGFFLLSSLIIADFKYQYCYYFC</sequence>
<protein>
    <submittedName>
        <fullName evidence="4">Uncharacterized protein</fullName>
    </submittedName>
</protein>
<organism evidence="4 5">
    <name type="scientific">Candida viswanathii</name>
    <dbReference type="NCBI Taxonomy" id="5486"/>
    <lineage>
        <taxon>Eukaryota</taxon>
        <taxon>Fungi</taxon>
        <taxon>Dikarya</taxon>
        <taxon>Ascomycota</taxon>
        <taxon>Saccharomycotina</taxon>
        <taxon>Pichiomycetes</taxon>
        <taxon>Debaryomycetaceae</taxon>
        <taxon>Candida/Lodderomyces clade</taxon>
        <taxon>Candida</taxon>
    </lineage>
</organism>
<dbReference type="EMBL" id="QLNQ01000001">
    <property type="protein sequence ID" value="RCK67359.1"/>
    <property type="molecule type" value="Genomic_DNA"/>
</dbReference>
<dbReference type="AlphaFoldDB" id="A0A367YP71"/>
<feature type="transmembrane region" description="Helical" evidence="3">
    <location>
        <begin position="181"/>
        <end position="202"/>
    </location>
</feature>
<comment type="caution">
    <text evidence="4">The sequence shown here is derived from an EMBL/GenBank/DDBJ whole genome shotgun (WGS) entry which is preliminary data.</text>
</comment>
<feature type="coiled-coil region" evidence="1">
    <location>
        <begin position="91"/>
        <end position="168"/>
    </location>
</feature>
<gene>
    <name evidence="4" type="ORF">Cantr_02737</name>
</gene>
<keyword evidence="1" id="KW-0175">Coiled coil</keyword>
<keyword evidence="5" id="KW-1185">Reference proteome</keyword>
<evidence type="ECO:0000313" key="4">
    <source>
        <dbReference type="EMBL" id="RCK67359.1"/>
    </source>
</evidence>
<reference evidence="4 5" key="1">
    <citation type="submission" date="2018-06" db="EMBL/GenBank/DDBJ databases">
        <title>Whole genome sequencing of Candida tropicalis (genome annotated by CSBL at Korea University).</title>
        <authorList>
            <person name="Ahn J."/>
        </authorList>
    </citation>
    <scope>NUCLEOTIDE SEQUENCE [LARGE SCALE GENOMIC DNA]</scope>
    <source>
        <strain evidence="4 5">ATCC 20962</strain>
    </source>
</reference>
<keyword evidence="3" id="KW-0472">Membrane</keyword>
<dbReference type="Proteomes" id="UP000253472">
    <property type="component" value="Unassembled WGS sequence"/>
</dbReference>
<evidence type="ECO:0000256" key="3">
    <source>
        <dbReference type="SAM" id="Phobius"/>
    </source>
</evidence>
<dbReference type="OrthoDB" id="4027684at2759"/>
<evidence type="ECO:0000256" key="2">
    <source>
        <dbReference type="SAM" id="MobiDB-lite"/>
    </source>
</evidence>
<feature type="region of interest" description="Disordered" evidence="2">
    <location>
        <begin position="24"/>
        <end position="51"/>
    </location>
</feature>
<feature type="compositionally biased region" description="Low complexity" evidence="2">
    <location>
        <begin position="31"/>
        <end position="51"/>
    </location>
</feature>
<keyword evidence="3" id="KW-1133">Transmembrane helix</keyword>